<evidence type="ECO:0000313" key="1">
    <source>
        <dbReference type="EMBL" id="KAI3371439.1"/>
    </source>
</evidence>
<accession>A0ACB8WV62</accession>
<proteinExistence type="predicted"/>
<protein>
    <submittedName>
        <fullName evidence="1">Uncharacterized protein</fullName>
    </submittedName>
</protein>
<name>A0ACB8WV62_9TELE</name>
<organism evidence="1 2">
    <name type="scientific">Scortum barcoo</name>
    <name type="common">barcoo grunter</name>
    <dbReference type="NCBI Taxonomy" id="214431"/>
    <lineage>
        <taxon>Eukaryota</taxon>
        <taxon>Metazoa</taxon>
        <taxon>Chordata</taxon>
        <taxon>Craniata</taxon>
        <taxon>Vertebrata</taxon>
        <taxon>Euteleostomi</taxon>
        <taxon>Actinopterygii</taxon>
        <taxon>Neopterygii</taxon>
        <taxon>Teleostei</taxon>
        <taxon>Neoteleostei</taxon>
        <taxon>Acanthomorphata</taxon>
        <taxon>Eupercaria</taxon>
        <taxon>Centrarchiformes</taxon>
        <taxon>Terapontoidei</taxon>
        <taxon>Terapontidae</taxon>
        <taxon>Scortum</taxon>
    </lineage>
</organism>
<sequence length="1081" mass="125249">MIVEITDLSEKSRLQELVCENKGLMEELSEQVLKDEGFVGKMKDDKLVLSEQNGKLVSEVAQLKCQIEASKADTERLKEELSMEVATLKHANETLLTEREKLFTALQDLRDSEASPHKMNDASAELDLLQSQTDKKQAEIEKLLVDVRELRENEIVITERNRELTNEVAHQECLLEKKHREIEKLRATVSYFQCQVRHCQEVDEVKQQLTDVSLTESKEAEIEDALQEKEDFLNEQNRSIVDKLVHFETLSEKQNEENENLKTAQNEEIVHKQQAIDELYALTISLKQSICDLNDQLKEEEEILAERQSDVTLLNIAPEEQSQENLLDTAQVRHCPEVDELKQQLTDVSLTESKEAEIEKLKKSLHALQEKEDFLNEQNRSIVDKLVHLETLSEKQNEENENLKTAVCELQTQVEEGELLILNNKELITKQNEEIVHKQQVIDELYALTTCLKQSIFDLKEQVEMKQEEAILSERQRGESLLVAKENLLNEQNRSIVDQLVQLETVTGKQNEENENLKTAVCELQAQVEESKTIIWNRNEVIIKQNEEIVHKQQVIDELYTITISLKQSICDLKEQVEMKQEEAILSERQSDLTLLNIAPEKQRVENLLDTAQVRQAQEVDEVKQQLTDVSLTESKEAEIEKLKKSLHALQEKEDFLNEQNRSIVDKLVHLETLSEKQNEENENLKTAVCELQTQVEESKTIIWNRNEVIIKQNEEIVHKQQVINELYALTISLKQSICDLKEQLKEEEEILAERQSNVTLLNIAPEEQREENLRDTAQVRQAQEVDEVKQQLTDISLTESNEAEIEDALQEKEDFLNEQNRSIVDKLVHLETLSEKQNEENENLKTAVSDLQTQVEEGELLILNNKELIIKQNEEIVHKQQVIDELYALTTCLKQSIFDLKEQVEMKQEEAILSERQRGESLLVAKEDLLNEQKKSIVDQLVQLETVTGKQNEENENLKTAVCELQAQVEESKTIIWNRNEVIIKQNEEIVHKQQVIDELYTITISLKQSICDLKEQVEMKQEEAILSERQSDLTLLNIAPEEQREENLLDTEPEELSEENLLDTAREECREESFLDTAP</sequence>
<comment type="caution">
    <text evidence="1">The sequence shown here is derived from an EMBL/GenBank/DDBJ whole genome shotgun (WGS) entry which is preliminary data.</text>
</comment>
<keyword evidence="2" id="KW-1185">Reference proteome</keyword>
<reference evidence="1" key="1">
    <citation type="submission" date="2022-04" db="EMBL/GenBank/DDBJ databases">
        <title>Jade perch genome.</title>
        <authorList>
            <person name="Chao B."/>
        </authorList>
    </citation>
    <scope>NUCLEOTIDE SEQUENCE</scope>
    <source>
        <strain evidence="1">CB-2022</strain>
    </source>
</reference>
<dbReference type="EMBL" id="CM041536">
    <property type="protein sequence ID" value="KAI3371439.1"/>
    <property type="molecule type" value="Genomic_DNA"/>
</dbReference>
<feature type="non-terminal residue" evidence="1">
    <location>
        <position position="1081"/>
    </location>
</feature>
<evidence type="ECO:0000313" key="2">
    <source>
        <dbReference type="Proteomes" id="UP000831701"/>
    </source>
</evidence>
<dbReference type="Proteomes" id="UP000831701">
    <property type="component" value="Chromosome 6"/>
</dbReference>
<gene>
    <name evidence="1" type="ORF">L3Q82_024043</name>
</gene>